<dbReference type="InterPro" id="IPR051423">
    <property type="entry name" value="CD225/Dispanin"/>
</dbReference>
<keyword evidence="3 7" id="KW-0812">Transmembrane</keyword>
<proteinExistence type="inferred from homology"/>
<dbReference type="EMBL" id="CAJNOG010000059">
    <property type="protein sequence ID" value="CAF0865360.1"/>
    <property type="molecule type" value="Genomic_DNA"/>
</dbReference>
<dbReference type="Proteomes" id="UP000663845">
    <property type="component" value="Unassembled WGS sequence"/>
</dbReference>
<dbReference type="InterPro" id="IPR007593">
    <property type="entry name" value="CD225/Dispanin_fam"/>
</dbReference>
<feature type="transmembrane region" description="Helical" evidence="7">
    <location>
        <begin position="122"/>
        <end position="146"/>
    </location>
</feature>
<evidence type="ECO:0000256" key="6">
    <source>
        <dbReference type="SAM" id="MobiDB-lite"/>
    </source>
</evidence>
<dbReference type="PANTHER" id="PTHR14948:SF44">
    <property type="entry name" value="PROLINE-RICH TRANSMEMBRANE PROTEIN 1-LIKE"/>
    <property type="match status" value="1"/>
</dbReference>
<feature type="region of interest" description="Disordered" evidence="6">
    <location>
        <begin position="41"/>
        <end position="63"/>
    </location>
</feature>
<evidence type="ECO:0000256" key="3">
    <source>
        <dbReference type="ARBA" id="ARBA00022692"/>
    </source>
</evidence>
<dbReference type="AlphaFoldDB" id="A0A819PRC8"/>
<name>A0A819PRC8_9BILA</name>
<feature type="compositionally biased region" description="Polar residues" evidence="6">
    <location>
        <begin position="41"/>
        <end position="52"/>
    </location>
</feature>
<dbReference type="Pfam" id="PF04505">
    <property type="entry name" value="CD225"/>
    <property type="match status" value="1"/>
</dbReference>
<evidence type="ECO:0000256" key="2">
    <source>
        <dbReference type="ARBA" id="ARBA00006843"/>
    </source>
</evidence>
<feature type="region of interest" description="Disordered" evidence="6">
    <location>
        <begin position="1"/>
        <end position="26"/>
    </location>
</feature>
<protein>
    <submittedName>
        <fullName evidence="9">Uncharacterized protein</fullName>
    </submittedName>
</protein>
<dbReference type="PANTHER" id="PTHR14948">
    <property type="entry name" value="NG5"/>
    <property type="match status" value="1"/>
</dbReference>
<evidence type="ECO:0000313" key="10">
    <source>
        <dbReference type="Proteomes" id="UP000663844"/>
    </source>
</evidence>
<evidence type="ECO:0000256" key="7">
    <source>
        <dbReference type="SAM" id="Phobius"/>
    </source>
</evidence>
<organism evidence="9 10">
    <name type="scientific">Adineta steineri</name>
    <dbReference type="NCBI Taxonomy" id="433720"/>
    <lineage>
        <taxon>Eukaryota</taxon>
        <taxon>Metazoa</taxon>
        <taxon>Spiralia</taxon>
        <taxon>Gnathifera</taxon>
        <taxon>Rotifera</taxon>
        <taxon>Eurotatoria</taxon>
        <taxon>Bdelloidea</taxon>
        <taxon>Adinetida</taxon>
        <taxon>Adinetidae</taxon>
        <taxon>Adineta</taxon>
    </lineage>
</organism>
<feature type="transmembrane region" description="Helical" evidence="7">
    <location>
        <begin position="167"/>
        <end position="190"/>
    </location>
</feature>
<accession>A0A819PRC8</accession>
<dbReference type="GO" id="GO:0016020">
    <property type="term" value="C:membrane"/>
    <property type="evidence" value="ECO:0007669"/>
    <property type="project" value="UniProtKB-SubCell"/>
</dbReference>
<evidence type="ECO:0000313" key="9">
    <source>
        <dbReference type="EMBL" id="CAF4018862.1"/>
    </source>
</evidence>
<keyword evidence="5 7" id="KW-0472">Membrane</keyword>
<sequence>MSATITYSPTTTVMSDPTNDQSSRPLPYTLIKNAHYLNQKQSQSQLRLTSSNKAHDSNQEQPQRQLILTIDENTHDLNQKPSHRQLVSTISKNAPDSNQEQPQRQLVSTNTNHDEIESYMCWSIFSILFCGVGLGCIACCFSLKVGHLFEQGDIQGALRASKDARTINILATLFGIIIIIIGILYLTGVISL</sequence>
<comment type="similarity">
    <text evidence="2">Belongs to the CD225/Dispanin family.</text>
</comment>
<evidence type="ECO:0000256" key="5">
    <source>
        <dbReference type="ARBA" id="ARBA00023136"/>
    </source>
</evidence>
<gene>
    <name evidence="8" type="ORF">JYZ213_LOCUS8657</name>
    <name evidence="9" type="ORF">OXD698_LOCUS30573</name>
</gene>
<keyword evidence="4 7" id="KW-1133">Transmembrane helix</keyword>
<feature type="compositionally biased region" description="Polar residues" evidence="6">
    <location>
        <begin position="1"/>
        <end position="24"/>
    </location>
</feature>
<comment type="subcellular location">
    <subcellularLocation>
        <location evidence="1">Membrane</location>
    </subcellularLocation>
</comment>
<evidence type="ECO:0000256" key="4">
    <source>
        <dbReference type="ARBA" id="ARBA00022989"/>
    </source>
</evidence>
<evidence type="ECO:0000256" key="1">
    <source>
        <dbReference type="ARBA" id="ARBA00004370"/>
    </source>
</evidence>
<dbReference type="Proteomes" id="UP000663844">
    <property type="component" value="Unassembled WGS sequence"/>
</dbReference>
<reference evidence="9" key="1">
    <citation type="submission" date="2021-02" db="EMBL/GenBank/DDBJ databases">
        <authorList>
            <person name="Nowell W R."/>
        </authorList>
    </citation>
    <scope>NUCLEOTIDE SEQUENCE</scope>
</reference>
<evidence type="ECO:0000313" key="8">
    <source>
        <dbReference type="EMBL" id="CAF0865360.1"/>
    </source>
</evidence>
<dbReference type="EMBL" id="CAJOAZ010003618">
    <property type="protein sequence ID" value="CAF4018862.1"/>
    <property type="molecule type" value="Genomic_DNA"/>
</dbReference>
<comment type="caution">
    <text evidence="9">The sequence shown here is derived from an EMBL/GenBank/DDBJ whole genome shotgun (WGS) entry which is preliminary data.</text>
</comment>